<proteinExistence type="predicted"/>
<feature type="non-terminal residue" evidence="2">
    <location>
        <position position="266"/>
    </location>
</feature>
<organism evidence="2 3">
    <name type="scientific">Pelagomonas calceolata</name>
    <dbReference type="NCBI Taxonomy" id="35677"/>
    <lineage>
        <taxon>Eukaryota</taxon>
        <taxon>Sar</taxon>
        <taxon>Stramenopiles</taxon>
        <taxon>Ochrophyta</taxon>
        <taxon>Pelagophyceae</taxon>
        <taxon>Pelagomonadales</taxon>
        <taxon>Pelagomonadaceae</taxon>
        <taxon>Pelagomonas</taxon>
    </lineage>
</organism>
<dbReference type="AlphaFoldDB" id="A0A8J2X556"/>
<comment type="caution">
    <text evidence="2">The sequence shown here is derived from an EMBL/GenBank/DDBJ whole genome shotgun (WGS) entry which is preliminary data.</text>
</comment>
<feature type="compositionally biased region" description="Basic residues" evidence="1">
    <location>
        <begin position="105"/>
        <end position="131"/>
    </location>
</feature>
<dbReference type="EMBL" id="CAKKNE010000004">
    <property type="protein sequence ID" value="CAH0375401.1"/>
    <property type="molecule type" value="Genomic_DNA"/>
</dbReference>
<name>A0A8J2X556_9STRA</name>
<reference evidence="2" key="1">
    <citation type="submission" date="2021-11" db="EMBL/GenBank/DDBJ databases">
        <authorList>
            <consortium name="Genoscope - CEA"/>
            <person name="William W."/>
        </authorList>
    </citation>
    <scope>NUCLEOTIDE SEQUENCE</scope>
</reference>
<sequence>RHQLAFDRPPTTTRREYTRIPATTVLVLSTSTPRASSPIRARRRDSPRRRVAPRDLVKNSGLRHKHERQHRDQQPHRPQLQPKVLWPRAPPPQQPAELQAEQRGKGRVRRPAVHERRQGRRQRGRARRRPLGRVPLPRTAPRDGRGRPGARPRHGRRGPTPQLRRVERGDVALVHAGAAYRAATVARVQPSIQARPAVQMPARRDDRFDRLVLHADGARVARGLRALRRRGGGHPPAVRGLRELQASRSVVEVLLLRLMDLLSSAR</sequence>
<accession>A0A8J2X556</accession>
<gene>
    <name evidence="2" type="ORF">PECAL_4P27340</name>
</gene>
<dbReference type="Proteomes" id="UP000789595">
    <property type="component" value="Unassembled WGS sequence"/>
</dbReference>
<feature type="compositionally biased region" description="Basic residues" evidence="1">
    <location>
        <begin position="40"/>
        <end position="51"/>
    </location>
</feature>
<evidence type="ECO:0000256" key="1">
    <source>
        <dbReference type="SAM" id="MobiDB-lite"/>
    </source>
</evidence>
<keyword evidence="3" id="KW-1185">Reference proteome</keyword>
<feature type="compositionally biased region" description="Basic residues" evidence="1">
    <location>
        <begin position="148"/>
        <end position="157"/>
    </location>
</feature>
<protein>
    <submittedName>
        <fullName evidence="2">Uncharacterized protein</fullName>
    </submittedName>
</protein>
<evidence type="ECO:0000313" key="2">
    <source>
        <dbReference type="EMBL" id="CAH0375401.1"/>
    </source>
</evidence>
<feature type="non-terminal residue" evidence="2">
    <location>
        <position position="1"/>
    </location>
</feature>
<evidence type="ECO:0000313" key="3">
    <source>
        <dbReference type="Proteomes" id="UP000789595"/>
    </source>
</evidence>
<feature type="region of interest" description="Disordered" evidence="1">
    <location>
        <begin position="28"/>
        <end position="163"/>
    </location>
</feature>